<gene>
    <name evidence="10" type="ORF">DFQ12_5670</name>
</gene>
<dbReference type="InterPro" id="IPR012910">
    <property type="entry name" value="Plug_dom"/>
</dbReference>
<evidence type="ECO:0000256" key="4">
    <source>
        <dbReference type="ARBA" id="ARBA00022692"/>
    </source>
</evidence>
<feature type="domain" description="TonB-dependent receptor plug" evidence="8">
    <location>
        <begin position="150"/>
        <end position="225"/>
    </location>
</feature>
<dbReference type="Pfam" id="PF07715">
    <property type="entry name" value="Plug"/>
    <property type="match status" value="1"/>
</dbReference>
<comment type="caution">
    <text evidence="10">The sequence shown here is derived from an EMBL/GenBank/DDBJ whole genome shotgun (WGS) entry which is preliminary data.</text>
</comment>
<name>A0A420AC93_SPHD1</name>
<evidence type="ECO:0000259" key="8">
    <source>
        <dbReference type="Pfam" id="PF07715"/>
    </source>
</evidence>
<evidence type="ECO:0000256" key="3">
    <source>
        <dbReference type="ARBA" id="ARBA00022452"/>
    </source>
</evidence>
<dbReference type="GO" id="GO:0009279">
    <property type="term" value="C:cell outer membrane"/>
    <property type="evidence" value="ECO:0007669"/>
    <property type="project" value="UniProtKB-SubCell"/>
</dbReference>
<keyword evidence="11" id="KW-1185">Reference proteome</keyword>
<keyword evidence="5 7" id="KW-0472">Membrane</keyword>
<evidence type="ECO:0000313" key="10">
    <source>
        <dbReference type="EMBL" id="RKE42071.1"/>
    </source>
</evidence>
<evidence type="ECO:0000256" key="7">
    <source>
        <dbReference type="PROSITE-ProRule" id="PRU01360"/>
    </source>
</evidence>
<keyword evidence="10" id="KW-0675">Receptor</keyword>
<dbReference type="AlphaFoldDB" id="A0A420AC93"/>
<feature type="domain" description="Outer membrane protein beta-barrel" evidence="9">
    <location>
        <begin position="378"/>
        <end position="791"/>
    </location>
</feature>
<dbReference type="Pfam" id="PF14905">
    <property type="entry name" value="OMP_b-brl_3"/>
    <property type="match status" value="1"/>
</dbReference>
<dbReference type="OrthoDB" id="606851at2"/>
<organism evidence="10 11">
    <name type="scientific">Sphingobacterium detergens</name>
    <dbReference type="NCBI Taxonomy" id="1145106"/>
    <lineage>
        <taxon>Bacteria</taxon>
        <taxon>Pseudomonadati</taxon>
        <taxon>Bacteroidota</taxon>
        <taxon>Sphingobacteriia</taxon>
        <taxon>Sphingobacteriales</taxon>
        <taxon>Sphingobacteriaceae</taxon>
        <taxon>Sphingobacterium</taxon>
    </lineage>
</organism>
<comment type="similarity">
    <text evidence="7">Belongs to the TonB-dependent receptor family.</text>
</comment>
<evidence type="ECO:0000256" key="2">
    <source>
        <dbReference type="ARBA" id="ARBA00022448"/>
    </source>
</evidence>
<dbReference type="InterPro" id="IPR036942">
    <property type="entry name" value="Beta-barrel_TonB_sf"/>
</dbReference>
<dbReference type="Gene3D" id="2.40.170.20">
    <property type="entry name" value="TonB-dependent receptor, beta-barrel domain"/>
    <property type="match status" value="1"/>
</dbReference>
<keyword evidence="6 7" id="KW-0998">Cell outer membrane</keyword>
<accession>A0A420AC93</accession>
<keyword evidence="4 7" id="KW-0812">Transmembrane</keyword>
<dbReference type="EMBL" id="RAPY01000009">
    <property type="protein sequence ID" value="RKE42071.1"/>
    <property type="molecule type" value="Genomic_DNA"/>
</dbReference>
<comment type="subcellular location">
    <subcellularLocation>
        <location evidence="1 7">Cell outer membrane</location>
        <topology evidence="1 7">Multi-pass membrane protein</topology>
    </subcellularLocation>
</comment>
<dbReference type="PROSITE" id="PS52016">
    <property type="entry name" value="TONB_DEPENDENT_REC_3"/>
    <property type="match status" value="1"/>
</dbReference>
<evidence type="ECO:0000256" key="6">
    <source>
        <dbReference type="ARBA" id="ARBA00023237"/>
    </source>
</evidence>
<sequence>MSFNAKSFKFLLLFVFFLPVVVLAQTGQIKAILIDSKTSKPISSASAALLDASNNSYIKGAQSVDQGFLLFSDIKPGKYNVRISYVGYETHTIAGVDVAASKSNDLGRIGLNSTGELLDEVVVEGRVPAMQIGIDRKTFNVGESLVSAGGTATDVLANVPTLQVDQDGSVSLRGSSSVKILIDGRESALAGNDVTSLLQSLPANSIEKVEVITNPSSKYDAEGQTGIINIVLKKNIRTGLNGSVNTSAGSYDNYMAGITLNYRDRKFNYFGSYNFNKRNMVGSGAVDNGFKDNNSQISNNSESSRKGNSHTMKAGVDYYLSDRNSLSFSGNLSVRDNNRVENLWYRYINHPKLSGESTRTSSQLEDDLGYEFNVDFKHQFKRSGEELTANASYGRDKEDGTNDFIQEFTSKAPSSGRKNITSEDGKNINLQADYVLPFSEDSKFEAGYRSQIRKSFDTQDSDTLSVANQVYLPDYGISNDFDFTSTVHALYANYQGKLSDKIGYQVGLRAEQFSLNSTYLSKDPDVTEKETKAKQDFFRLYPTLFLTYKVGDDGDKIQFSYSRRVQRARGWQVNPFLNVSDDMNRRQGNPNLKPEDVHGFELSFAKTFGKVNLISSAYFNHTSEVMQPFVYFVDTISSVTYSRWENLTSRNLSGFEFISKVNATKDFDFTFNLNLININYKANEAYNVKASNGFAYNSNLTANYRFTPTFSGQIRGEYNSSRVMAQGKMNAMKGVDIALKKDVFNKKASIMFNVRDVFNSRKMQGFTETPQLNSNFEHRWMKRMFTLSLSYRFGSQDLNKLKKKETNTNEINGGGEEY</sequence>
<reference evidence="10 11" key="1">
    <citation type="submission" date="2018-09" db="EMBL/GenBank/DDBJ databases">
        <title>Genomic Encyclopedia of Type Strains, Phase III (KMG-III): the genomes of soil and plant-associated and newly described type strains.</title>
        <authorList>
            <person name="Whitman W."/>
        </authorList>
    </citation>
    <scope>NUCLEOTIDE SEQUENCE [LARGE SCALE GENOMIC DNA]</scope>
    <source>
        <strain evidence="10 11">CECT 7938</strain>
    </source>
</reference>
<evidence type="ECO:0000313" key="11">
    <source>
        <dbReference type="Proteomes" id="UP000286246"/>
    </source>
</evidence>
<dbReference type="InterPro" id="IPR041700">
    <property type="entry name" value="OMP_b-brl_3"/>
</dbReference>
<dbReference type="SUPFAM" id="SSF56935">
    <property type="entry name" value="Porins"/>
    <property type="match status" value="1"/>
</dbReference>
<dbReference type="RefSeq" id="WP_120262221.1">
    <property type="nucleotide sequence ID" value="NZ_RAPY01000009.1"/>
</dbReference>
<evidence type="ECO:0000256" key="5">
    <source>
        <dbReference type="ARBA" id="ARBA00023136"/>
    </source>
</evidence>
<keyword evidence="3 7" id="KW-1134">Transmembrane beta strand</keyword>
<proteinExistence type="inferred from homology"/>
<dbReference type="PANTHER" id="PTHR40980">
    <property type="entry name" value="PLUG DOMAIN-CONTAINING PROTEIN"/>
    <property type="match status" value="1"/>
</dbReference>
<keyword evidence="2 7" id="KW-0813">Transport</keyword>
<evidence type="ECO:0000256" key="1">
    <source>
        <dbReference type="ARBA" id="ARBA00004571"/>
    </source>
</evidence>
<dbReference type="InterPro" id="IPR037066">
    <property type="entry name" value="Plug_dom_sf"/>
</dbReference>
<dbReference type="Proteomes" id="UP000286246">
    <property type="component" value="Unassembled WGS sequence"/>
</dbReference>
<protein>
    <submittedName>
        <fullName evidence="10">Outer membrane receptor protein involved in Fe transport</fullName>
    </submittedName>
</protein>
<dbReference type="Gene3D" id="2.60.40.1120">
    <property type="entry name" value="Carboxypeptidase-like, regulatory domain"/>
    <property type="match status" value="1"/>
</dbReference>
<dbReference type="SUPFAM" id="SSF49478">
    <property type="entry name" value="Cna protein B-type domain"/>
    <property type="match status" value="1"/>
</dbReference>
<dbReference type="InterPro" id="IPR039426">
    <property type="entry name" value="TonB-dep_rcpt-like"/>
</dbReference>
<dbReference type="Gene3D" id="2.170.130.10">
    <property type="entry name" value="TonB-dependent receptor, plug domain"/>
    <property type="match status" value="1"/>
</dbReference>
<dbReference type="PANTHER" id="PTHR40980:SF4">
    <property type="entry name" value="TONB-DEPENDENT RECEPTOR-LIKE BETA-BARREL DOMAIN-CONTAINING PROTEIN"/>
    <property type="match status" value="1"/>
</dbReference>
<evidence type="ECO:0000259" key="9">
    <source>
        <dbReference type="Pfam" id="PF14905"/>
    </source>
</evidence>